<comment type="caution">
    <text evidence="1">The sequence shown here is derived from an EMBL/GenBank/DDBJ whole genome shotgun (WGS) entry which is preliminary data.</text>
</comment>
<keyword evidence="2" id="KW-1185">Reference proteome</keyword>
<dbReference type="EMBL" id="JBGORX010000005">
    <property type="protein sequence ID" value="MFJ1269282.1"/>
    <property type="molecule type" value="Genomic_DNA"/>
</dbReference>
<name>A0ABW8DAS4_9GAMM</name>
<accession>A0ABW8DAS4</accession>
<protein>
    <submittedName>
        <fullName evidence="1">Uncharacterized protein</fullName>
    </submittedName>
</protein>
<evidence type="ECO:0000313" key="2">
    <source>
        <dbReference type="Proteomes" id="UP001615550"/>
    </source>
</evidence>
<dbReference type="RefSeq" id="WP_400188106.1">
    <property type="nucleotide sequence ID" value="NZ_JBGORX010000005.1"/>
</dbReference>
<organism evidence="1 2">
    <name type="scientific">Legionella lytica</name>
    <dbReference type="NCBI Taxonomy" id="96232"/>
    <lineage>
        <taxon>Bacteria</taxon>
        <taxon>Pseudomonadati</taxon>
        <taxon>Pseudomonadota</taxon>
        <taxon>Gammaproteobacteria</taxon>
        <taxon>Legionellales</taxon>
        <taxon>Legionellaceae</taxon>
        <taxon>Legionella</taxon>
    </lineage>
</organism>
<reference evidence="1 2" key="1">
    <citation type="submission" date="2024-08" db="EMBL/GenBank/DDBJ databases">
        <title>Draft Genome Sequence of Legionella lytica strain DSB2004, Isolated From a Fire Sprinkler System.</title>
        <authorList>
            <person name="Everhart A.D."/>
            <person name="Kidane D.T."/>
            <person name="Farone A.L."/>
            <person name="Farone M.B."/>
        </authorList>
    </citation>
    <scope>NUCLEOTIDE SEQUENCE [LARGE SCALE GENOMIC DNA]</scope>
    <source>
        <strain evidence="1 2">DSB2004</strain>
    </source>
</reference>
<dbReference type="Proteomes" id="UP001615550">
    <property type="component" value="Unassembled WGS sequence"/>
</dbReference>
<evidence type="ECO:0000313" key="1">
    <source>
        <dbReference type="EMBL" id="MFJ1269282.1"/>
    </source>
</evidence>
<sequence>MKFLQTFFSGITQKKTPFTNQREILEKYDQGINDNGELVGMCRPMSNTYLDLILKEKNPTEYLADDKEFLALSIHEENKELFAIQAGETDIDHFSFKENNIFHTDATFKKNELSPKKVTHLLENNQHLLITFPQQKDAHEVYLGKKSRQSTTCRFFDANLKGGERIDSCQSLIPQVVELIESQYSQEDKPFYVGMG</sequence>
<proteinExistence type="predicted"/>
<gene>
    <name evidence="1" type="ORF">ACD661_12010</name>
</gene>